<organism evidence="2 3">
    <name type="scientific">Chloropicon roscoffensis</name>
    <dbReference type="NCBI Taxonomy" id="1461544"/>
    <lineage>
        <taxon>Eukaryota</taxon>
        <taxon>Viridiplantae</taxon>
        <taxon>Chlorophyta</taxon>
        <taxon>Chloropicophyceae</taxon>
        <taxon>Chloropicales</taxon>
        <taxon>Chloropicaceae</taxon>
        <taxon>Chloropicon</taxon>
    </lineage>
</organism>
<evidence type="ECO:0000313" key="2">
    <source>
        <dbReference type="EMBL" id="WZN61652.1"/>
    </source>
</evidence>
<feature type="compositionally biased region" description="Basic and acidic residues" evidence="1">
    <location>
        <begin position="13"/>
        <end position="30"/>
    </location>
</feature>
<gene>
    <name evidence="2" type="ORF">HKI87_04g31870</name>
</gene>
<dbReference type="AlphaFoldDB" id="A0AAX4P6S6"/>
<feature type="region of interest" description="Disordered" evidence="1">
    <location>
        <begin position="1"/>
        <end position="30"/>
    </location>
</feature>
<proteinExistence type="predicted"/>
<dbReference type="EMBL" id="CP151504">
    <property type="protein sequence ID" value="WZN61652.1"/>
    <property type="molecule type" value="Genomic_DNA"/>
</dbReference>
<sequence length="600" mass="67354">MADAAGGNADDPSVTRREGVPESHLHSEGRDRARLRDVVNALKGGKELARFVREPNSNHPFFSLVKVVDEVRRTSNWRLLCDNEEGKEEGKIDLVLLTRELPKYLLRLLIGRELQEGEAAVFPVKSGDKYDAELMHGITVLNELIQCQAQVCKIRNRPMKGDGTIRPSSAPYRNDVLDSALLSLLYITEELGDSRKEGHDREFLCLVVLEVVSLLANFFGLDTNNLAVLYPHTTELLAYKQLDCLFQRTFHGMAFVLRELEWVWKGQSRHAEPHLEKITGSLSFFTKYFLCGAFYSRFVHNPSSLRSLLDFLLVALEEVMLMADNFAGLSSKMYGSRNNLYLLVRVLDLLQVLVEFESVDDDRTFQDVAMETPETASVMRLVVKRIQDLYCLACCAIATRGASQSDEVPLSLINLYEVSLFRVVEHLAGDTNFQEELCLGGLKATYSLFEAENFSAQWMRKPIRGVGGTSEFQPSLMGGSKVGTFSMEGQENYDTLIAIYEVEEERGPHMVGDLKNLMEEVDVWVLEKSLYLYKILLDTQMAGKHNLNLLSKKALMSVRDLLEFIVSNVPRTLMSSSEGNLLQGLRLALGACGGPPCIAV</sequence>
<name>A0AAX4P6S6_9CHLO</name>
<dbReference type="Proteomes" id="UP001472866">
    <property type="component" value="Chromosome 04"/>
</dbReference>
<accession>A0AAX4P6S6</accession>
<protein>
    <submittedName>
        <fullName evidence="2">Uncharacterized protein</fullName>
    </submittedName>
</protein>
<evidence type="ECO:0000313" key="3">
    <source>
        <dbReference type="Proteomes" id="UP001472866"/>
    </source>
</evidence>
<evidence type="ECO:0000256" key="1">
    <source>
        <dbReference type="SAM" id="MobiDB-lite"/>
    </source>
</evidence>
<reference evidence="2 3" key="1">
    <citation type="submission" date="2024-03" db="EMBL/GenBank/DDBJ databases">
        <title>Complete genome sequence of the green alga Chloropicon roscoffensis RCC1871.</title>
        <authorList>
            <person name="Lemieux C."/>
            <person name="Pombert J.-F."/>
            <person name="Otis C."/>
            <person name="Turmel M."/>
        </authorList>
    </citation>
    <scope>NUCLEOTIDE SEQUENCE [LARGE SCALE GENOMIC DNA]</scope>
    <source>
        <strain evidence="2 3">RCC1871</strain>
    </source>
</reference>
<keyword evidence="3" id="KW-1185">Reference proteome</keyword>